<gene>
    <name evidence="1" type="ORF">IV417_00030</name>
</gene>
<name>A0AAP2CLA0_9RHOB</name>
<dbReference type="RefSeq" id="WP_327791983.1">
    <property type="nucleotide sequence ID" value="NZ_JADQAZ010000001.1"/>
</dbReference>
<dbReference type="EMBL" id="JADQAZ010000001">
    <property type="protein sequence ID" value="MBT0955756.1"/>
    <property type="molecule type" value="Genomic_DNA"/>
</dbReference>
<proteinExistence type="predicted"/>
<dbReference type="Proteomes" id="UP001315686">
    <property type="component" value="Unassembled WGS sequence"/>
</dbReference>
<protein>
    <submittedName>
        <fullName evidence="1">Uncharacterized protein</fullName>
    </submittedName>
</protein>
<evidence type="ECO:0000313" key="1">
    <source>
        <dbReference type="EMBL" id="MBT0955756.1"/>
    </source>
</evidence>
<organism evidence="1 2">
    <name type="scientific">Harenicola maris</name>
    <dbReference type="NCBI Taxonomy" id="2841044"/>
    <lineage>
        <taxon>Bacteria</taxon>
        <taxon>Pseudomonadati</taxon>
        <taxon>Pseudomonadota</taxon>
        <taxon>Alphaproteobacteria</taxon>
        <taxon>Rhodobacterales</taxon>
        <taxon>Paracoccaceae</taxon>
        <taxon>Harenicola</taxon>
    </lineage>
</organism>
<sequence>MGDPDSLKALGQLQSESLEALRQFNGVLWKEVFGEFHAHYGEMPI</sequence>
<keyword evidence="2" id="KW-1185">Reference proteome</keyword>
<evidence type="ECO:0000313" key="2">
    <source>
        <dbReference type="Proteomes" id="UP001315686"/>
    </source>
</evidence>
<dbReference type="AlphaFoldDB" id="A0AAP2CLA0"/>
<reference evidence="1 2" key="1">
    <citation type="journal article" date="2021" name="Arch. Microbiol.">
        <title>Harenicola maris gen. nov., sp. nov. isolated from the Sea of Japan shallow sediments.</title>
        <authorList>
            <person name="Romanenko L.A."/>
            <person name="Kurilenko V.V."/>
            <person name="Chernysheva N.Y."/>
            <person name="Tekutyeva L.A."/>
            <person name="Velansky P.V."/>
            <person name="Svetashev V.I."/>
            <person name="Isaeva M.P."/>
        </authorList>
    </citation>
    <scope>NUCLEOTIDE SEQUENCE [LARGE SCALE GENOMIC DNA]</scope>
    <source>
        <strain evidence="1 2">KMM 3653</strain>
    </source>
</reference>
<accession>A0AAP2CLA0</accession>
<comment type="caution">
    <text evidence="1">The sequence shown here is derived from an EMBL/GenBank/DDBJ whole genome shotgun (WGS) entry which is preliminary data.</text>
</comment>